<gene>
    <name evidence="1" type="ORF">NPIL_351591</name>
</gene>
<dbReference type="EMBL" id="BMAW01038946">
    <property type="protein sequence ID" value="GFU53878.1"/>
    <property type="molecule type" value="Genomic_DNA"/>
</dbReference>
<dbReference type="Proteomes" id="UP000887013">
    <property type="component" value="Unassembled WGS sequence"/>
</dbReference>
<sequence>MNTAGKLPFPRRTFICASCKSSSWKTHVSRVDIQPFQYLLSFILVSNYPRRLSRGGSASQTGIQTLQLDTGGGCIWAPHCYWRSERRTGESTLHADDLRC</sequence>
<protein>
    <submittedName>
        <fullName evidence="1">Uncharacterized protein</fullName>
    </submittedName>
</protein>
<reference evidence="1" key="1">
    <citation type="submission" date="2020-08" db="EMBL/GenBank/DDBJ databases">
        <title>Multicomponent nature underlies the extraordinary mechanical properties of spider dragline silk.</title>
        <authorList>
            <person name="Kono N."/>
            <person name="Nakamura H."/>
            <person name="Mori M."/>
            <person name="Yoshida Y."/>
            <person name="Ohtoshi R."/>
            <person name="Malay A.D."/>
            <person name="Moran D.A.P."/>
            <person name="Tomita M."/>
            <person name="Numata K."/>
            <person name="Arakawa K."/>
        </authorList>
    </citation>
    <scope>NUCLEOTIDE SEQUENCE</scope>
</reference>
<organism evidence="1 2">
    <name type="scientific">Nephila pilipes</name>
    <name type="common">Giant wood spider</name>
    <name type="synonym">Nephila maculata</name>
    <dbReference type="NCBI Taxonomy" id="299642"/>
    <lineage>
        <taxon>Eukaryota</taxon>
        <taxon>Metazoa</taxon>
        <taxon>Ecdysozoa</taxon>
        <taxon>Arthropoda</taxon>
        <taxon>Chelicerata</taxon>
        <taxon>Arachnida</taxon>
        <taxon>Araneae</taxon>
        <taxon>Araneomorphae</taxon>
        <taxon>Entelegynae</taxon>
        <taxon>Araneoidea</taxon>
        <taxon>Nephilidae</taxon>
        <taxon>Nephila</taxon>
    </lineage>
</organism>
<comment type="caution">
    <text evidence="1">The sequence shown here is derived from an EMBL/GenBank/DDBJ whole genome shotgun (WGS) entry which is preliminary data.</text>
</comment>
<keyword evidence="2" id="KW-1185">Reference proteome</keyword>
<dbReference type="AlphaFoldDB" id="A0A8X6R1Q5"/>
<evidence type="ECO:0000313" key="2">
    <source>
        <dbReference type="Proteomes" id="UP000887013"/>
    </source>
</evidence>
<proteinExistence type="predicted"/>
<name>A0A8X6R1Q5_NEPPI</name>
<accession>A0A8X6R1Q5</accession>
<evidence type="ECO:0000313" key="1">
    <source>
        <dbReference type="EMBL" id="GFU53878.1"/>
    </source>
</evidence>